<evidence type="ECO:0000313" key="2">
    <source>
        <dbReference type="EMBL" id="KAK9214477.1"/>
    </source>
</evidence>
<organism evidence="2 3">
    <name type="scientific">Citrus x changshan-huyou</name>
    <dbReference type="NCBI Taxonomy" id="2935761"/>
    <lineage>
        <taxon>Eukaryota</taxon>
        <taxon>Viridiplantae</taxon>
        <taxon>Streptophyta</taxon>
        <taxon>Embryophyta</taxon>
        <taxon>Tracheophyta</taxon>
        <taxon>Spermatophyta</taxon>
        <taxon>Magnoliopsida</taxon>
        <taxon>eudicotyledons</taxon>
        <taxon>Gunneridae</taxon>
        <taxon>Pentapetalae</taxon>
        <taxon>rosids</taxon>
        <taxon>malvids</taxon>
        <taxon>Sapindales</taxon>
        <taxon>Rutaceae</taxon>
        <taxon>Aurantioideae</taxon>
        <taxon>Citrus</taxon>
    </lineage>
</organism>
<sequence length="206" mass="23573">MLHLKSSVDFSSVISSIPTICHFAKQPIKQSTLNHQTDKSILSLEFSFKAHTSTNTLTLDTVLVVPSLEYNLLSVSQITSTLACTVTFWPTFCVFQDILTRKILGYGVRRGKLYYLELTENEGPNISQANQATNEDRTRANVWLWHQRLEHFSFGHLKKLQPHLFSTLNDLDFHCDICEMAKSHRTSYLPSLNKSLEPFVVIHFDV</sequence>
<feature type="domain" description="GAG-pre-integrase" evidence="1">
    <location>
        <begin position="112"/>
        <end position="183"/>
    </location>
</feature>
<protein>
    <recommendedName>
        <fullName evidence="1">GAG-pre-integrase domain-containing protein</fullName>
    </recommendedName>
</protein>
<evidence type="ECO:0000259" key="1">
    <source>
        <dbReference type="Pfam" id="PF13976"/>
    </source>
</evidence>
<evidence type="ECO:0000313" key="3">
    <source>
        <dbReference type="Proteomes" id="UP001428341"/>
    </source>
</evidence>
<dbReference type="AlphaFoldDB" id="A0AAP0MLW5"/>
<comment type="caution">
    <text evidence="2">The sequence shown here is derived from an EMBL/GenBank/DDBJ whole genome shotgun (WGS) entry which is preliminary data.</text>
</comment>
<keyword evidence="3" id="KW-1185">Reference proteome</keyword>
<reference evidence="2 3" key="1">
    <citation type="submission" date="2024-05" db="EMBL/GenBank/DDBJ databases">
        <title>Haplotype-resolved chromosome-level genome assembly of Huyou (Citrus changshanensis).</title>
        <authorList>
            <person name="Miao C."/>
            <person name="Chen W."/>
            <person name="Wu Y."/>
            <person name="Wang L."/>
            <person name="Zhao S."/>
            <person name="Grierson D."/>
            <person name="Xu C."/>
            <person name="Chen K."/>
        </authorList>
    </citation>
    <scope>NUCLEOTIDE SEQUENCE [LARGE SCALE GENOMIC DNA]</scope>
    <source>
        <strain evidence="2">01-14</strain>
        <tissue evidence="2">Leaf</tissue>
    </source>
</reference>
<gene>
    <name evidence="2" type="ORF">WN944_006469</name>
</gene>
<name>A0AAP0MLW5_9ROSI</name>
<proteinExistence type="predicted"/>
<dbReference type="InterPro" id="IPR025724">
    <property type="entry name" value="GAG-pre-integrase_dom"/>
</dbReference>
<dbReference type="EMBL" id="JBCGBO010000003">
    <property type="protein sequence ID" value="KAK9214477.1"/>
    <property type="molecule type" value="Genomic_DNA"/>
</dbReference>
<dbReference type="Proteomes" id="UP001428341">
    <property type="component" value="Unassembled WGS sequence"/>
</dbReference>
<dbReference type="Pfam" id="PF13976">
    <property type="entry name" value="gag_pre-integrs"/>
    <property type="match status" value="1"/>
</dbReference>
<accession>A0AAP0MLW5</accession>